<dbReference type="CDD" id="cd01987">
    <property type="entry name" value="USP_KdpD-like"/>
    <property type="match status" value="1"/>
</dbReference>
<dbReference type="FunFam" id="3.40.50.300:FF:000483">
    <property type="entry name" value="Sensor histidine kinase KdpD"/>
    <property type="match status" value="1"/>
</dbReference>
<evidence type="ECO:0000259" key="4">
    <source>
        <dbReference type="Pfam" id="PF02702"/>
    </source>
</evidence>
<dbReference type="InterPro" id="IPR003852">
    <property type="entry name" value="Sig_transdc_His_kinase_KdpD_N"/>
</dbReference>
<dbReference type="Gene3D" id="3.40.50.620">
    <property type="entry name" value="HUPs"/>
    <property type="match status" value="1"/>
</dbReference>
<dbReference type="SUPFAM" id="SSF52402">
    <property type="entry name" value="Adenine nucleotide alpha hydrolases-like"/>
    <property type="match status" value="1"/>
</dbReference>
<dbReference type="KEGG" id="msv:Mesil_3494"/>
<gene>
    <name evidence="5" type="ORF">Mesil_3494</name>
</gene>
<keyword evidence="3" id="KW-0902">Two-component regulatory system</keyword>
<dbReference type="SUPFAM" id="SSF52540">
    <property type="entry name" value="P-loop containing nucleoside triphosphate hydrolases"/>
    <property type="match status" value="1"/>
</dbReference>
<dbReference type="HOGENOM" id="CLU_000445_113_4_0"/>
<dbReference type="Proteomes" id="UP000001916">
    <property type="component" value="Plasmid pMESIL01"/>
</dbReference>
<dbReference type="eggNOG" id="COG2205">
    <property type="taxonomic scope" value="Bacteria"/>
</dbReference>
<evidence type="ECO:0000313" key="5">
    <source>
        <dbReference type="EMBL" id="ADH65298.1"/>
    </source>
</evidence>
<dbReference type="GO" id="GO:0005737">
    <property type="term" value="C:cytoplasm"/>
    <property type="evidence" value="ECO:0007669"/>
    <property type="project" value="UniProtKB-ARBA"/>
</dbReference>
<dbReference type="InterPro" id="IPR014729">
    <property type="entry name" value="Rossmann-like_a/b/a_fold"/>
</dbReference>
<accession>D7BJE2</accession>
<dbReference type="Gene3D" id="3.40.50.300">
    <property type="entry name" value="P-loop containing nucleotide triphosphate hydrolases"/>
    <property type="match status" value="1"/>
</dbReference>
<keyword evidence="6" id="KW-1185">Reference proteome</keyword>
<proteinExistence type="predicted"/>
<evidence type="ECO:0000256" key="3">
    <source>
        <dbReference type="ARBA" id="ARBA00023012"/>
    </source>
</evidence>
<dbReference type="AlphaFoldDB" id="D7BJE2"/>
<geneLocation type="plasmid" evidence="5 6">
    <name>pMESIL01</name>
</geneLocation>
<keyword evidence="2" id="KW-0418">Kinase</keyword>
<sequence length="370" mass="41575">MEPAAPDPQQLLEAILKSGRGRHKIYVGAAAGVGKTYRALQELRERLEAGVDAVVGYLETHGRADTARMAEGLPIFPRKQLEYKGVVLPEMDLEGLLARRPALVLVDELAHTNVPGSKNAKRYQDVEELLQAGISVISTMNIQHLESLNDLVARLTGVRVKERVPDRVLLEADEVILVDVTPEVLQERLRAGKIYPKAKIEQALANFFTAENLAVLRELALRSVADKVEEDASVGEDSPAIKERIAVAVTPSPKDALLIRRGARMAQRMRGELHVVHVRNRRLSREEERVLDSHRIITESLEGRFHSLEGRDVAKALADFAKEYGITQLVLGENSNPTWRDFFRLSIIQRLIYLTHDIDIHIMDRRAEER</sequence>
<keyword evidence="5" id="KW-0648">Protein biosynthesis</keyword>
<dbReference type="GO" id="GO:0005886">
    <property type="term" value="C:plasma membrane"/>
    <property type="evidence" value="ECO:0007669"/>
    <property type="project" value="TreeGrafter"/>
</dbReference>
<dbReference type="GO" id="GO:0000155">
    <property type="term" value="F:phosphorelay sensor kinase activity"/>
    <property type="evidence" value="ECO:0007669"/>
    <property type="project" value="InterPro"/>
</dbReference>
<dbReference type="InterPro" id="IPR052023">
    <property type="entry name" value="Histidine_kinase_KdpD"/>
</dbReference>
<evidence type="ECO:0000313" key="6">
    <source>
        <dbReference type="Proteomes" id="UP000001916"/>
    </source>
</evidence>
<dbReference type="InterPro" id="IPR027417">
    <property type="entry name" value="P-loop_NTPase"/>
</dbReference>
<dbReference type="PANTHER" id="PTHR45569">
    <property type="entry name" value="SENSOR PROTEIN KDPD"/>
    <property type="match status" value="1"/>
</dbReference>
<organism evidence="5 6">
    <name type="scientific">Allomeiothermus silvanus (strain ATCC 700542 / DSM 9946 / NBRC 106475 / NCIMB 13440 / VI-R2)</name>
    <name type="common">Thermus silvanus</name>
    <dbReference type="NCBI Taxonomy" id="526227"/>
    <lineage>
        <taxon>Bacteria</taxon>
        <taxon>Thermotogati</taxon>
        <taxon>Deinococcota</taxon>
        <taxon>Deinococci</taxon>
        <taxon>Thermales</taxon>
        <taxon>Thermaceae</taxon>
        <taxon>Allomeiothermus</taxon>
    </lineage>
</organism>
<protein>
    <submittedName>
        <fullName evidence="5">Translation initiation factor IF-2</fullName>
    </submittedName>
</protein>
<feature type="domain" description="Signal transduction histidine kinase osmosensitive K+ channel sensor N-terminal" evidence="4">
    <location>
        <begin position="20"/>
        <end position="228"/>
    </location>
</feature>
<dbReference type="GO" id="GO:0003743">
    <property type="term" value="F:translation initiation factor activity"/>
    <property type="evidence" value="ECO:0007669"/>
    <property type="project" value="UniProtKB-KW"/>
</dbReference>
<evidence type="ECO:0000256" key="1">
    <source>
        <dbReference type="ARBA" id="ARBA00022679"/>
    </source>
</evidence>
<dbReference type="RefSeq" id="WP_013159776.1">
    <property type="nucleotide sequence ID" value="NC_014213.1"/>
</dbReference>
<reference evidence="5 6" key="1">
    <citation type="journal article" date="2010" name="Stand. Genomic Sci.">
        <title>Complete genome sequence of Meiothermus silvanus type strain (VI-R2).</title>
        <authorList>
            <person name="Sikorski J."/>
            <person name="Tindall B.J."/>
            <person name="Lowry S."/>
            <person name="Lucas S."/>
            <person name="Nolan M."/>
            <person name="Copeland A."/>
            <person name="Glavina Del Rio T."/>
            <person name="Tice H."/>
            <person name="Cheng J.F."/>
            <person name="Han C."/>
            <person name="Pitluck S."/>
            <person name="Liolios K."/>
            <person name="Ivanova N."/>
            <person name="Mavromatis K."/>
            <person name="Mikhailova N."/>
            <person name="Pati A."/>
            <person name="Goodwin L."/>
            <person name="Chen A."/>
            <person name="Palaniappan K."/>
            <person name="Land M."/>
            <person name="Hauser L."/>
            <person name="Chang Y.J."/>
            <person name="Jeffries C.D."/>
            <person name="Rohde M."/>
            <person name="Goker M."/>
            <person name="Woyke T."/>
            <person name="Bristow J."/>
            <person name="Eisen J.A."/>
            <person name="Markowitz V."/>
            <person name="Hugenholtz P."/>
            <person name="Kyrpides N.C."/>
            <person name="Klenk H.P."/>
            <person name="Lapidus A."/>
        </authorList>
    </citation>
    <scope>NUCLEOTIDE SEQUENCE [LARGE SCALE GENOMIC DNA]</scope>
    <source>
        <strain evidence="6">ATCC 700542 / DSM 9946 / VI-R2</strain>
        <plasmid evidence="6">Plasmid pMESIL01</plasmid>
    </source>
</reference>
<keyword evidence="5" id="KW-0614">Plasmid</keyword>
<dbReference type="EMBL" id="CP002043">
    <property type="protein sequence ID" value="ADH65298.1"/>
    <property type="molecule type" value="Genomic_DNA"/>
</dbReference>
<keyword evidence="1" id="KW-0808">Transferase</keyword>
<keyword evidence="5" id="KW-0396">Initiation factor</keyword>
<dbReference type="PANTHER" id="PTHR45569:SF1">
    <property type="entry name" value="SENSOR PROTEIN KDPD"/>
    <property type="match status" value="1"/>
</dbReference>
<evidence type="ECO:0000256" key="2">
    <source>
        <dbReference type="ARBA" id="ARBA00022777"/>
    </source>
</evidence>
<name>D7BJE2_ALLS1</name>
<dbReference type="Pfam" id="PF02702">
    <property type="entry name" value="KdpD"/>
    <property type="match status" value="1"/>
</dbReference>
<dbReference type="OrthoDB" id="9806130at2"/>